<keyword evidence="5 9" id="KW-0378">Hydrolase</keyword>
<evidence type="ECO:0000256" key="7">
    <source>
        <dbReference type="ARBA" id="ARBA00023157"/>
    </source>
</evidence>
<dbReference type="InterPro" id="IPR029058">
    <property type="entry name" value="AB_hydrolase_fold"/>
</dbReference>
<evidence type="ECO:0000256" key="5">
    <source>
        <dbReference type="ARBA" id="ARBA00022801"/>
    </source>
</evidence>
<keyword evidence="3" id="KW-0479">Metal-binding</keyword>
<name>A0A5N8X407_9ACTN</name>
<dbReference type="PANTHER" id="PTHR33938:SF15">
    <property type="entry name" value="FERULOYL ESTERASE B-RELATED"/>
    <property type="match status" value="1"/>
</dbReference>
<protein>
    <submittedName>
        <fullName evidence="9">Tannase/feruloyl esterase family alpha/beta hydrolase</fullName>
    </submittedName>
</protein>
<keyword evidence="4 8" id="KW-0732">Signal</keyword>
<dbReference type="Gene3D" id="3.40.50.1820">
    <property type="entry name" value="alpha/beta hydrolase"/>
    <property type="match status" value="1"/>
</dbReference>
<dbReference type="AlphaFoldDB" id="A0A5N8X407"/>
<evidence type="ECO:0000256" key="2">
    <source>
        <dbReference type="ARBA" id="ARBA00022487"/>
    </source>
</evidence>
<dbReference type="InterPro" id="IPR011118">
    <property type="entry name" value="Tannase/feruloyl_esterase"/>
</dbReference>
<dbReference type="SUPFAM" id="SSF53474">
    <property type="entry name" value="alpha/beta-Hydrolases"/>
    <property type="match status" value="1"/>
</dbReference>
<dbReference type="GO" id="GO:0052689">
    <property type="term" value="F:carboxylic ester hydrolase activity"/>
    <property type="evidence" value="ECO:0007669"/>
    <property type="project" value="UniProtKB-KW"/>
</dbReference>
<evidence type="ECO:0000256" key="3">
    <source>
        <dbReference type="ARBA" id="ARBA00022723"/>
    </source>
</evidence>
<sequence>MISSSQFRRILTALAVASAFLLPAAPPATASATTTATAEGPASRCAALSRARLPQAKVTVAQAVPAGQYTAPDGRTMPVPAFCRVHGVANPVPNSRIGFEVWLPQRDWNRRLLMFGNGGYSSAIDFASMGRMLGAGYVTVGTDTGHTGDDPDVFVQGAANPEIIVDWGHRAVHESVLNAKRVVKAFTGTAPRHSYFVGCSTGGQQALTEAQRYPDDFDGIVAGAPGNNRISLNAGFLWQFLSNHAPGDDSRPVIPASKLRLLTDAAVRRCRGRDGGQATDDFLTDPRSCSFDPASLRCSSGDGPDCLTDPQIRAARKMYAGARDPRTGEQIYPGWPVGSEAPVVNAAGQVLSGWSGYWGTTAPARANFWRYWVFDDPDWNWWTFDYHRDIRFARQKLGPVIDATDPDLRRFRNGGGKLLMYAGWADPVVSAYDTIDYYRQMVRATTPGPKENREDFARLFMAPGMTHCGGGPGPNRFDTLAPIVRWVEQDVAPTEITATKYVNDDPAQGVALTRKLRPYPAGTSPPAPPP</sequence>
<keyword evidence="10" id="KW-1185">Reference proteome</keyword>
<evidence type="ECO:0000256" key="6">
    <source>
        <dbReference type="ARBA" id="ARBA00022837"/>
    </source>
</evidence>
<keyword evidence="2" id="KW-0719">Serine esterase</keyword>
<comment type="caution">
    <text evidence="9">The sequence shown here is derived from an EMBL/GenBank/DDBJ whole genome shotgun (WGS) entry which is preliminary data.</text>
</comment>
<feature type="signal peptide" evidence="8">
    <location>
        <begin position="1"/>
        <end position="30"/>
    </location>
</feature>
<keyword evidence="7" id="KW-1015">Disulfide bond</keyword>
<gene>
    <name evidence="9" type="ORF">FPZ41_33410</name>
</gene>
<evidence type="ECO:0000256" key="1">
    <source>
        <dbReference type="ARBA" id="ARBA00006249"/>
    </source>
</evidence>
<dbReference type="Proteomes" id="UP000373149">
    <property type="component" value="Unassembled WGS sequence"/>
</dbReference>
<dbReference type="EMBL" id="VMNX01000178">
    <property type="protein sequence ID" value="MPY53205.1"/>
    <property type="molecule type" value="Genomic_DNA"/>
</dbReference>
<dbReference type="PANTHER" id="PTHR33938">
    <property type="entry name" value="FERULOYL ESTERASE B-RELATED"/>
    <property type="match status" value="1"/>
</dbReference>
<comment type="similarity">
    <text evidence="1">Belongs to the tannase family.</text>
</comment>
<dbReference type="Pfam" id="PF07519">
    <property type="entry name" value="Tannase"/>
    <property type="match status" value="1"/>
</dbReference>
<dbReference type="RefSeq" id="WP_152867346.1">
    <property type="nucleotide sequence ID" value="NZ_VMNX01000178.1"/>
</dbReference>
<evidence type="ECO:0000256" key="8">
    <source>
        <dbReference type="SAM" id="SignalP"/>
    </source>
</evidence>
<evidence type="ECO:0000313" key="10">
    <source>
        <dbReference type="Proteomes" id="UP000373149"/>
    </source>
</evidence>
<dbReference type="GO" id="GO:0046872">
    <property type="term" value="F:metal ion binding"/>
    <property type="evidence" value="ECO:0007669"/>
    <property type="project" value="UniProtKB-KW"/>
</dbReference>
<reference evidence="9 10" key="1">
    <citation type="submission" date="2019-09" db="EMBL/GenBank/DDBJ databases">
        <authorList>
            <person name="Duangmal K."/>
            <person name="Teo W.F.A."/>
            <person name="Lipun K."/>
        </authorList>
    </citation>
    <scope>NUCLEOTIDE SEQUENCE [LARGE SCALE GENOMIC DNA]</scope>
    <source>
        <strain evidence="9 10">K1PN6</strain>
    </source>
</reference>
<keyword evidence="6" id="KW-0106">Calcium</keyword>
<accession>A0A5N8X407</accession>
<evidence type="ECO:0000313" key="9">
    <source>
        <dbReference type="EMBL" id="MPY53205.1"/>
    </source>
</evidence>
<organism evidence="9 10">
    <name type="scientific">Streptomyces acidicola</name>
    <dbReference type="NCBI Taxonomy" id="2596892"/>
    <lineage>
        <taxon>Bacteria</taxon>
        <taxon>Bacillati</taxon>
        <taxon>Actinomycetota</taxon>
        <taxon>Actinomycetes</taxon>
        <taxon>Kitasatosporales</taxon>
        <taxon>Streptomycetaceae</taxon>
        <taxon>Streptomyces</taxon>
    </lineage>
</organism>
<feature type="chain" id="PRO_5039202916" evidence="8">
    <location>
        <begin position="31"/>
        <end position="530"/>
    </location>
</feature>
<proteinExistence type="inferred from homology"/>
<evidence type="ECO:0000256" key="4">
    <source>
        <dbReference type="ARBA" id="ARBA00022729"/>
    </source>
</evidence>